<gene>
    <name evidence="3" type="ORF">TRIVIDRAFT_228635</name>
</gene>
<keyword evidence="2" id="KW-0812">Transmembrane</keyword>
<feature type="transmembrane region" description="Helical" evidence="2">
    <location>
        <begin position="949"/>
        <end position="970"/>
    </location>
</feature>
<feature type="region of interest" description="Disordered" evidence="1">
    <location>
        <begin position="301"/>
        <end position="327"/>
    </location>
</feature>
<dbReference type="RefSeq" id="XP_013949806.1">
    <property type="nucleotide sequence ID" value="XM_014094331.1"/>
</dbReference>
<feature type="compositionally biased region" description="Polar residues" evidence="1">
    <location>
        <begin position="707"/>
        <end position="721"/>
    </location>
</feature>
<name>G9ND40_HYPVG</name>
<organism evidence="3 4">
    <name type="scientific">Hypocrea virens (strain Gv29-8 / FGSC 10586)</name>
    <name type="common">Gliocladium virens</name>
    <name type="synonym">Trichoderma virens</name>
    <dbReference type="NCBI Taxonomy" id="413071"/>
    <lineage>
        <taxon>Eukaryota</taxon>
        <taxon>Fungi</taxon>
        <taxon>Dikarya</taxon>
        <taxon>Ascomycota</taxon>
        <taxon>Pezizomycotina</taxon>
        <taxon>Sordariomycetes</taxon>
        <taxon>Hypocreomycetidae</taxon>
        <taxon>Hypocreales</taxon>
        <taxon>Hypocreaceae</taxon>
        <taxon>Trichoderma</taxon>
    </lineage>
</organism>
<feature type="region of interest" description="Disordered" evidence="1">
    <location>
        <begin position="701"/>
        <end position="721"/>
    </location>
</feature>
<dbReference type="HOGENOM" id="CLU_304425_0_0_1"/>
<feature type="region of interest" description="Disordered" evidence="1">
    <location>
        <begin position="255"/>
        <end position="288"/>
    </location>
</feature>
<dbReference type="InterPro" id="IPR027417">
    <property type="entry name" value="P-loop_NTPase"/>
</dbReference>
<keyword evidence="2" id="KW-0472">Membrane</keyword>
<feature type="transmembrane region" description="Helical" evidence="2">
    <location>
        <begin position="912"/>
        <end position="937"/>
    </location>
</feature>
<dbReference type="STRING" id="413071.G9ND40"/>
<protein>
    <submittedName>
        <fullName evidence="3">Uncharacterized protein</fullName>
    </submittedName>
</protein>
<feature type="compositionally biased region" description="Basic and acidic residues" evidence="1">
    <location>
        <begin position="305"/>
        <end position="327"/>
    </location>
</feature>
<dbReference type="AlphaFoldDB" id="G9ND40"/>
<sequence>MKRFARSLHELSNSQFGDNATILQGDVFHHDSSDLPKPPRSVVRIIPYPRNRHLVHRPDLMNKLDTLLLQTSHSYNSAALWGPEGSGEDLLTTVREEIAAQPDWMLIIDGADNLGLYGVGEASKQNLSQYIPQTSTGTVLWTSRDAHIAGTLVDVTRAIKVPQISWDEEKEFLKRIWGMKTNEGEEEKEGEGEEEEVETAALLKELHGLPLAITQVGEYMKRTPTPPSEYLSLLAQDKERWDTLNKSDKNWRPDVPGWRLSISKGKDSKEKGSKEKDPTENQTSYKSPIRRWVGLSQNLISNNIEQDRPEVPVDPPKMAEESREVKPLRRVHQASLISGYVPAERGPASSRVSSVFGHQDGDHNIASLKESEEIHSDGDTRSVLSEGDDIRLQTSDATATEAMAGKVLIRAFLADHAQFEEFCKKALVNMNRRLFVENMSLLLSSFHMQLAEEANSEAEKAVAGLLRSKRSRRGISEQLATHIDMEHEEVRYFGKRDLGIPPSEMQDVENWISQAIKPSAGDDLELAIDQNQDNDLKGSDEPRNFPYIPELKKFLSESKAFRSLQIQLALICLSADLGYMLQSISKANIWLSQEQDASISNRFKASVESATKVRWNWWPLSPRKRMLTPGESRLFWQCTCGTEQWDEISPEQRELVERILELLDDTPPLPSRCGVRGAKATLLSSVKGILRYTGEKIALPSRAATRYTPQGDSSSTPPENQQYRLRRAVTLPQPQGMTISQQIQEKTPESASNQQWWILFGVKGARRTLEPTQIHVTSRTTDGDIFQELKRSYKIYRGRLRLWFSVWRLEYCDVVKFSRLAPDRIVREHRDLPSDKDYHYDPRAGERDARNPPISPHHFQTLFYACCSPCTWPFPHDCIPVLTNTYNLARIPKRTREFESDPNSPIWGFETVFAVSFGYVLAYHCLMVAGPFIFWGLWLKFHPDDLQNASVPITVVIGALSLFWSGAGILTSRERE</sequence>
<comment type="caution">
    <text evidence="3">The sequence shown here is derived from an EMBL/GenBank/DDBJ whole genome shotgun (WGS) entry which is preliminary data.</text>
</comment>
<dbReference type="Proteomes" id="UP000007115">
    <property type="component" value="Unassembled WGS sequence"/>
</dbReference>
<evidence type="ECO:0000313" key="3">
    <source>
        <dbReference type="EMBL" id="EHK15609.1"/>
    </source>
</evidence>
<keyword evidence="2" id="KW-1133">Transmembrane helix</keyword>
<feature type="compositionally biased region" description="Basic and acidic residues" evidence="1">
    <location>
        <begin position="264"/>
        <end position="279"/>
    </location>
</feature>
<dbReference type="EMBL" id="ABDF02000092">
    <property type="protein sequence ID" value="EHK15609.1"/>
    <property type="molecule type" value="Genomic_DNA"/>
</dbReference>
<keyword evidence="4" id="KW-1185">Reference proteome</keyword>
<evidence type="ECO:0000256" key="2">
    <source>
        <dbReference type="SAM" id="Phobius"/>
    </source>
</evidence>
<evidence type="ECO:0000256" key="1">
    <source>
        <dbReference type="SAM" id="MobiDB-lite"/>
    </source>
</evidence>
<dbReference type="InParanoid" id="G9ND40"/>
<proteinExistence type="predicted"/>
<dbReference type="VEuPathDB" id="FungiDB:TRIVIDRAFT_228635"/>
<dbReference type="eggNOG" id="KOG1840">
    <property type="taxonomic scope" value="Eukaryota"/>
</dbReference>
<accession>G9ND40</accession>
<evidence type="ECO:0000313" key="4">
    <source>
        <dbReference type="Proteomes" id="UP000007115"/>
    </source>
</evidence>
<dbReference type="OrthoDB" id="443402at2759"/>
<reference evidence="3 4" key="1">
    <citation type="journal article" date="2011" name="Genome Biol.">
        <title>Comparative genome sequence analysis underscores mycoparasitism as the ancestral life style of Trichoderma.</title>
        <authorList>
            <person name="Kubicek C.P."/>
            <person name="Herrera-Estrella A."/>
            <person name="Seidl-Seiboth V."/>
            <person name="Martinez D.A."/>
            <person name="Druzhinina I.S."/>
            <person name="Thon M."/>
            <person name="Zeilinger S."/>
            <person name="Casas-Flores S."/>
            <person name="Horwitz B.A."/>
            <person name="Mukherjee P.K."/>
            <person name="Mukherjee M."/>
            <person name="Kredics L."/>
            <person name="Alcaraz L.D."/>
            <person name="Aerts A."/>
            <person name="Antal Z."/>
            <person name="Atanasova L."/>
            <person name="Cervantes-Badillo M.G."/>
            <person name="Challacombe J."/>
            <person name="Chertkov O."/>
            <person name="McCluskey K."/>
            <person name="Coulpier F."/>
            <person name="Deshpande N."/>
            <person name="von Doehren H."/>
            <person name="Ebbole D.J."/>
            <person name="Esquivel-Naranjo E.U."/>
            <person name="Fekete E."/>
            <person name="Flipphi M."/>
            <person name="Glaser F."/>
            <person name="Gomez-Rodriguez E.Y."/>
            <person name="Gruber S."/>
            <person name="Han C."/>
            <person name="Henrissat B."/>
            <person name="Hermosa R."/>
            <person name="Hernandez-Onate M."/>
            <person name="Karaffa L."/>
            <person name="Kosti I."/>
            <person name="Le Crom S."/>
            <person name="Lindquist E."/>
            <person name="Lucas S."/>
            <person name="Luebeck M."/>
            <person name="Luebeck P.S."/>
            <person name="Margeot A."/>
            <person name="Metz B."/>
            <person name="Misra M."/>
            <person name="Nevalainen H."/>
            <person name="Omann M."/>
            <person name="Packer N."/>
            <person name="Perrone G."/>
            <person name="Uresti-Rivera E.E."/>
            <person name="Salamov A."/>
            <person name="Schmoll M."/>
            <person name="Seiboth B."/>
            <person name="Shapiro H."/>
            <person name="Sukno S."/>
            <person name="Tamayo-Ramos J.A."/>
            <person name="Tisch D."/>
            <person name="Wiest A."/>
            <person name="Wilkinson H.H."/>
            <person name="Zhang M."/>
            <person name="Coutinho P.M."/>
            <person name="Kenerley C.M."/>
            <person name="Monte E."/>
            <person name="Baker S.E."/>
            <person name="Grigoriev I.V."/>
        </authorList>
    </citation>
    <scope>NUCLEOTIDE SEQUENCE [LARGE SCALE GENOMIC DNA]</scope>
    <source>
        <strain evidence="4">Gv29-8 / FGSC 10586</strain>
    </source>
</reference>
<dbReference type="GeneID" id="25792189"/>
<dbReference type="SUPFAM" id="SSF52540">
    <property type="entry name" value="P-loop containing nucleoside triphosphate hydrolases"/>
    <property type="match status" value="1"/>
</dbReference>